<comment type="caution">
    <text evidence="1">The sequence shown here is derived from an EMBL/GenBank/DDBJ whole genome shotgun (WGS) entry which is preliminary data.</text>
</comment>
<evidence type="ECO:0000313" key="1">
    <source>
        <dbReference type="EMBL" id="KAF3556720.1"/>
    </source>
</evidence>
<evidence type="ECO:0000313" key="2">
    <source>
        <dbReference type="Proteomes" id="UP000712600"/>
    </source>
</evidence>
<sequence>MKSDKRDIVTSVKAGRGSNRLLDFFSLTSIGGGALLDIKENEESSSMGSKVSDPRGIAVRQNGKVIGDFGNLVNIPTRKYAASGGLKDVVNDNIDALDAGNKLVVVEYADDIFKFYKSIEEEGRDYMGSQPELNIKMRSILIIDMVVVSAVKTVGMVSTRLGSSSDVEEENRAKSSIGRLLWSKLERLSTSIRR</sequence>
<dbReference type="Proteomes" id="UP000712600">
    <property type="component" value="Unassembled WGS sequence"/>
</dbReference>
<gene>
    <name evidence="1" type="ORF">F2Q69_00012336</name>
</gene>
<dbReference type="SUPFAM" id="SSF47954">
    <property type="entry name" value="Cyclin-like"/>
    <property type="match status" value="1"/>
</dbReference>
<organism evidence="1 2">
    <name type="scientific">Brassica cretica</name>
    <name type="common">Mustard</name>
    <dbReference type="NCBI Taxonomy" id="69181"/>
    <lineage>
        <taxon>Eukaryota</taxon>
        <taxon>Viridiplantae</taxon>
        <taxon>Streptophyta</taxon>
        <taxon>Embryophyta</taxon>
        <taxon>Tracheophyta</taxon>
        <taxon>Spermatophyta</taxon>
        <taxon>Magnoliopsida</taxon>
        <taxon>eudicotyledons</taxon>
        <taxon>Gunneridae</taxon>
        <taxon>Pentapetalae</taxon>
        <taxon>rosids</taxon>
        <taxon>malvids</taxon>
        <taxon>Brassicales</taxon>
        <taxon>Brassicaceae</taxon>
        <taxon>Brassiceae</taxon>
        <taxon>Brassica</taxon>
    </lineage>
</organism>
<name>A0A8S9R2R3_BRACR</name>
<proteinExistence type="predicted"/>
<reference evidence="1" key="1">
    <citation type="submission" date="2019-12" db="EMBL/GenBank/DDBJ databases">
        <title>Genome sequencing and annotation of Brassica cretica.</title>
        <authorList>
            <person name="Studholme D.J."/>
            <person name="Sarris P."/>
        </authorList>
    </citation>
    <scope>NUCLEOTIDE SEQUENCE</scope>
    <source>
        <strain evidence="1">PFS-109/04</strain>
        <tissue evidence="1">Leaf</tissue>
    </source>
</reference>
<protein>
    <submittedName>
        <fullName evidence="1">Uncharacterized protein</fullName>
    </submittedName>
</protein>
<accession>A0A8S9R2R3</accession>
<dbReference type="AlphaFoldDB" id="A0A8S9R2R3"/>
<dbReference type="InterPro" id="IPR036915">
    <property type="entry name" value="Cyclin-like_sf"/>
</dbReference>
<dbReference type="EMBL" id="QGKX02000996">
    <property type="protein sequence ID" value="KAF3556720.1"/>
    <property type="molecule type" value="Genomic_DNA"/>
</dbReference>